<organism evidence="1 2">
    <name type="scientific">Ciona savignyi</name>
    <name type="common">Pacific transparent sea squirt</name>
    <dbReference type="NCBI Taxonomy" id="51511"/>
    <lineage>
        <taxon>Eukaryota</taxon>
        <taxon>Metazoa</taxon>
        <taxon>Chordata</taxon>
        <taxon>Tunicata</taxon>
        <taxon>Ascidiacea</taxon>
        <taxon>Phlebobranchia</taxon>
        <taxon>Cionidae</taxon>
        <taxon>Ciona</taxon>
    </lineage>
</organism>
<reference evidence="1" key="3">
    <citation type="submission" date="2025-09" db="UniProtKB">
        <authorList>
            <consortium name="Ensembl"/>
        </authorList>
    </citation>
    <scope>IDENTIFICATION</scope>
</reference>
<protein>
    <submittedName>
        <fullName evidence="1">Uncharacterized protein</fullName>
    </submittedName>
</protein>
<dbReference type="Ensembl" id="ENSCSAVT00000010742.1">
    <property type="protein sequence ID" value="ENSCSAVP00000010613.1"/>
    <property type="gene ID" value="ENSCSAVG00000006245.1"/>
</dbReference>
<dbReference type="OMA" id="KKSYHHA"/>
<dbReference type="AlphaFoldDB" id="H2YZ51"/>
<accession>H2YZ51</accession>
<reference evidence="1" key="2">
    <citation type="submission" date="2025-08" db="UniProtKB">
        <authorList>
            <consortium name="Ensembl"/>
        </authorList>
    </citation>
    <scope>IDENTIFICATION</scope>
</reference>
<reference evidence="2" key="1">
    <citation type="submission" date="2003-08" db="EMBL/GenBank/DDBJ databases">
        <authorList>
            <person name="Birren B."/>
            <person name="Nusbaum C."/>
            <person name="Abebe A."/>
            <person name="Abouelleil A."/>
            <person name="Adekoya E."/>
            <person name="Ait-zahra M."/>
            <person name="Allen N."/>
            <person name="Allen T."/>
            <person name="An P."/>
            <person name="Anderson M."/>
            <person name="Anderson S."/>
            <person name="Arachchi H."/>
            <person name="Armbruster J."/>
            <person name="Bachantsang P."/>
            <person name="Baldwin J."/>
            <person name="Barry A."/>
            <person name="Bayul T."/>
            <person name="Blitshsteyn B."/>
            <person name="Bloom T."/>
            <person name="Blye J."/>
            <person name="Boguslavskiy L."/>
            <person name="Borowsky M."/>
            <person name="Boukhgalter B."/>
            <person name="Brunache A."/>
            <person name="Butler J."/>
            <person name="Calixte N."/>
            <person name="Calvo S."/>
            <person name="Camarata J."/>
            <person name="Campo K."/>
            <person name="Chang J."/>
            <person name="Cheshatsang Y."/>
            <person name="Citroen M."/>
            <person name="Collymore A."/>
            <person name="Considine T."/>
            <person name="Cook A."/>
            <person name="Cooke P."/>
            <person name="Corum B."/>
            <person name="Cuomo C."/>
            <person name="David R."/>
            <person name="Dawoe T."/>
            <person name="Degray S."/>
            <person name="Dodge S."/>
            <person name="Dooley K."/>
            <person name="Dorje P."/>
            <person name="Dorjee K."/>
            <person name="Dorris L."/>
            <person name="Duffey N."/>
            <person name="Dupes A."/>
            <person name="Elkins T."/>
            <person name="Engels R."/>
            <person name="Erickson J."/>
            <person name="Farina A."/>
            <person name="Faro S."/>
            <person name="Ferreira P."/>
            <person name="Fischer H."/>
            <person name="Fitzgerald M."/>
            <person name="Foley K."/>
            <person name="Gage D."/>
            <person name="Galagan J."/>
            <person name="Gearin G."/>
            <person name="Gnerre S."/>
            <person name="Gnirke A."/>
            <person name="Goyette A."/>
            <person name="Graham J."/>
            <person name="Grandbois E."/>
            <person name="Gyaltsen K."/>
            <person name="Hafez N."/>
            <person name="Hagopian D."/>
            <person name="Hagos B."/>
            <person name="Hall J."/>
            <person name="Hatcher B."/>
            <person name="Heller A."/>
            <person name="Higgins H."/>
            <person name="Honan T."/>
            <person name="Horn A."/>
            <person name="Houde N."/>
            <person name="Hughes L."/>
            <person name="Hulme W."/>
            <person name="Husby E."/>
            <person name="Iliev I."/>
            <person name="Jaffe D."/>
            <person name="Jones C."/>
            <person name="Kamal M."/>
            <person name="Kamat A."/>
            <person name="Kamvysselis M."/>
            <person name="Karlsson E."/>
            <person name="Kells C."/>
            <person name="Kieu A."/>
            <person name="Kisner P."/>
            <person name="Kodira C."/>
            <person name="Kulbokas E."/>
            <person name="Labutti K."/>
            <person name="Lama D."/>
            <person name="Landers T."/>
            <person name="Leger J."/>
            <person name="Levine S."/>
            <person name="Lewis D."/>
            <person name="Lewis T."/>
            <person name="Lindblad-toh K."/>
            <person name="Liu X."/>
            <person name="Lokyitsang T."/>
            <person name="Lokyitsang Y."/>
            <person name="Lucien O."/>
            <person name="Lui A."/>
            <person name="Ma L.J."/>
            <person name="Mabbitt R."/>
            <person name="Macdonald J."/>
            <person name="Maclean C."/>
            <person name="Major J."/>
            <person name="Manning J."/>
            <person name="Marabella R."/>
            <person name="Maru K."/>
            <person name="Matthews C."/>
            <person name="Mauceli E."/>
            <person name="Mccarthy M."/>
            <person name="Mcdonough S."/>
            <person name="Mcghee T."/>
            <person name="Meldrim J."/>
            <person name="Meneus L."/>
            <person name="Mesirov J."/>
            <person name="Mihalev A."/>
            <person name="Mihova T."/>
            <person name="Mikkelsen T."/>
            <person name="Mlenga V."/>
            <person name="Moru K."/>
            <person name="Mozes J."/>
            <person name="Mulrain L."/>
            <person name="Munson G."/>
            <person name="Naylor J."/>
            <person name="Newes C."/>
            <person name="Nguyen C."/>
            <person name="Nguyen N."/>
            <person name="Nguyen T."/>
            <person name="Nicol R."/>
            <person name="Nielsen C."/>
            <person name="Nizzari M."/>
            <person name="Norbu C."/>
            <person name="Norbu N."/>
            <person name="O'donnell P."/>
            <person name="Okoawo O."/>
            <person name="O'leary S."/>
            <person name="Omotosho B."/>
            <person name="O'neill K."/>
            <person name="Osman S."/>
            <person name="Parker S."/>
            <person name="Perrin D."/>
            <person name="Phunkhang P."/>
            <person name="Piqani B."/>
            <person name="Purcell S."/>
            <person name="Rachupka T."/>
            <person name="Ramasamy U."/>
            <person name="Rameau R."/>
            <person name="Ray V."/>
            <person name="Raymond C."/>
            <person name="Retta R."/>
            <person name="Richardson S."/>
            <person name="Rise C."/>
            <person name="Rodriguez J."/>
            <person name="Rogers J."/>
            <person name="Rogov P."/>
            <person name="Rutman M."/>
            <person name="Schupbach R."/>
            <person name="Seaman C."/>
            <person name="Settipalli S."/>
            <person name="Sharpe T."/>
            <person name="Sheridan J."/>
            <person name="Sherpa N."/>
            <person name="Shi J."/>
            <person name="Smirnov S."/>
            <person name="Smith C."/>
            <person name="Sougnez C."/>
            <person name="Spencer B."/>
            <person name="Stalker J."/>
            <person name="Stange-thomann N."/>
            <person name="Stavropoulos S."/>
            <person name="Stetson K."/>
            <person name="Stone C."/>
            <person name="Stone S."/>
            <person name="Stubbs M."/>
            <person name="Talamas J."/>
            <person name="Tchuinga P."/>
            <person name="Tenzing P."/>
            <person name="Tesfaye S."/>
            <person name="Theodore J."/>
            <person name="Thoulutsang Y."/>
            <person name="Topham K."/>
            <person name="Towey S."/>
            <person name="Tsamla T."/>
            <person name="Tsomo N."/>
            <person name="Vallee D."/>
            <person name="Vassiliev H."/>
            <person name="Venkataraman V."/>
            <person name="Vinson J."/>
            <person name="Vo A."/>
            <person name="Wade C."/>
            <person name="Wang S."/>
            <person name="Wangchuk T."/>
            <person name="Wangdi T."/>
            <person name="Whittaker C."/>
            <person name="Wilkinson J."/>
            <person name="Wu Y."/>
            <person name="Wyman D."/>
            <person name="Yadav S."/>
            <person name="Yang S."/>
            <person name="Yang X."/>
            <person name="Yeager S."/>
            <person name="Yee E."/>
            <person name="Young G."/>
            <person name="Zainoun J."/>
            <person name="Zembeck L."/>
            <person name="Zimmer A."/>
            <person name="Zody M."/>
            <person name="Lander E."/>
        </authorList>
    </citation>
    <scope>NUCLEOTIDE SEQUENCE [LARGE SCALE GENOMIC DNA]</scope>
</reference>
<dbReference type="Proteomes" id="UP000007875">
    <property type="component" value="Unassembled WGS sequence"/>
</dbReference>
<dbReference type="GeneTree" id="ENSGT00980000202128"/>
<evidence type="ECO:0000313" key="1">
    <source>
        <dbReference type="Ensembl" id="ENSCSAVP00000010613.1"/>
    </source>
</evidence>
<keyword evidence="2" id="KW-1185">Reference proteome</keyword>
<dbReference type="InParanoid" id="H2YZ51"/>
<evidence type="ECO:0000313" key="2">
    <source>
        <dbReference type="Proteomes" id="UP000007875"/>
    </source>
</evidence>
<name>H2YZ51_CIOSA</name>
<sequence>MDNLSLVQSIDEFIQNGINVKSKAELYIKDVGVNQFVEKSLGLLLGLISAYENLYVQTKVDSRKSLEKLWAKSYRIPEVNEAVESLLAFEDEWDQFLEGVDKSMSLGVIKGTELSVGDVLPGGINVVDARTGESKLLDGKLLFPGDFTHCLVILLRHFA</sequence>
<dbReference type="eggNOG" id="ENOG502S2R7">
    <property type="taxonomic scope" value="Eukaryota"/>
</dbReference>
<proteinExistence type="predicted"/>
<dbReference type="HOGENOM" id="CLU_1660097_0_0_1"/>